<feature type="compositionally biased region" description="Polar residues" evidence="1">
    <location>
        <begin position="563"/>
        <end position="572"/>
    </location>
</feature>
<evidence type="ECO:0000313" key="2">
    <source>
        <dbReference type="EMBL" id="KAE8654592.1"/>
    </source>
</evidence>
<dbReference type="GO" id="GO:0045892">
    <property type="term" value="P:negative regulation of DNA-templated transcription"/>
    <property type="evidence" value="ECO:0007669"/>
    <property type="project" value="InterPro"/>
</dbReference>
<dbReference type="AlphaFoldDB" id="A0A6A2W9X2"/>
<feature type="region of interest" description="Disordered" evidence="1">
    <location>
        <begin position="552"/>
        <end position="575"/>
    </location>
</feature>
<organism evidence="2 3">
    <name type="scientific">Hibiscus syriacus</name>
    <name type="common">Rose of Sharon</name>
    <dbReference type="NCBI Taxonomy" id="106335"/>
    <lineage>
        <taxon>Eukaryota</taxon>
        <taxon>Viridiplantae</taxon>
        <taxon>Streptophyta</taxon>
        <taxon>Embryophyta</taxon>
        <taxon>Tracheophyta</taxon>
        <taxon>Spermatophyta</taxon>
        <taxon>Magnoliopsida</taxon>
        <taxon>eudicotyledons</taxon>
        <taxon>Gunneridae</taxon>
        <taxon>Pentapetalae</taxon>
        <taxon>rosids</taxon>
        <taxon>malvids</taxon>
        <taxon>Malvales</taxon>
        <taxon>Malvaceae</taxon>
        <taxon>Malvoideae</taxon>
        <taxon>Hibiscus</taxon>
    </lineage>
</organism>
<sequence>MEASAGIKGTHHSCSSNLVSKSVESHTKIDSISIDLINAIDDIDTRKCEYFSIRGYASEMRKKDWKKSWPFALDGDQNIFEEQICKLPPLLVPKFRWWCCQHCLQETGTESIINEERIVTNNSSKLKSFGSCSHVPSRGDALICSSDLQQTGKIYIDSRNSGDAACVNINSSTCHPLVSEKSEKKAGNADIPAVGKADILENNNNKEIHISNYAGIEVSSLMWKTLGSDEKVASLQLCNPDLKDNEVAGVKILESNVECTVKDATETCEMGKSACDQQMELVRCSGSHGIASMAHRVPNAIKNHTDEHPSLELGDRGYASSESDEVLPGTVSGSLHRRKNHKVRLVTELLGTNDDGKTNLTSTEDSPSSTIPNASIGMDSISTSQGHVNFHGSVTSSLARRKKRKTPQDEEWVPIEFMCSPNNEHKNLKTINGDAESDDGITSSDSEGSINRSSSQAPSKSSLVNAKVDKGPILGKKKSKKTQNFDECSSLHLSRENLQKERQKKPPGDTTKNDASDIILYKSNDVYTGGGLNPFPESALKAEKKSNLLKKKSKMHQDHDCQTSRVPWNNGNLREGPISRKDVEIRQTENVAVLLEATQDTPANQGLQFSPNNSLSAKRYDAKYSTTIRYGQGHVLSEYDTGGKDLNMNHVSQADVNVWKGMHVDLNSNRTTYKIPFLNEMQKDRSPAEVGSSSIQLMDFSGTSNNGRTVEFRDHETVAKEHFDKCVEMASEEGAADDIMEIVELMAKNQYERCLPDTEIDKQLPETSNAKNHLMVDLNKAYENEEMDLFKETIDKLKPRAKNGRIDKFLRGDNVGSSKQKSVDYFSHIDINQCSMSQLDQRYSPAGFRPFPLCGEKPFDGIQLSATNSIKQNIAQNCQWIGNIVGKNSSHANVRALGICKTCQGAPQQNKEAALLWPSMMPNSMSYMPSVPHKCADQLAELDMLRHCPSNLPKGNMSRNDDRDFLNLDSNYEKPCRRFVSEALRRTHADYPFPCKHNGTGSSDLYSNEIIPAMHLLSLMDAGLQSGAPVDGYQRFVKKTPFLPGDHSKEFSSMPSWGYRTTSMKHPSFDCYGKSHLPGSFCECMSVTAADGPSFQHDKSFKAPEFTGHFSLKSKEKEKKKCSDSQRQNKNHKSKRFVSSNSGLNTCGSIPVHSMPKLALGTPEFMFPRKLHVMESATKHKQKTRTSSTLVHPKSGSENDKCGINRNPADFTVPGAANMYMIDGEDLKYVREKSPLSGLVKLNGHKRQRKLTVRKDHSRNRTS</sequence>
<proteinExistence type="predicted"/>
<reference evidence="2" key="1">
    <citation type="submission" date="2019-09" db="EMBL/GenBank/DDBJ databases">
        <title>Draft genome information of white flower Hibiscus syriacus.</title>
        <authorList>
            <person name="Kim Y.-M."/>
        </authorList>
    </citation>
    <scope>NUCLEOTIDE SEQUENCE [LARGE SCALE GENOMIC DNA]</scope>
    <source>
        <strain evidence="2">YM2019G1</strain>
    </source>
</reference>
<name>A0A6A2W9X2_HIBSY</name>
<dbReference type="GO" id="GO:0048367">
    <property type="term" value="P:shoot system development"/>
    <property type="evidence" value="ECO:0007669"/>
    <property type="project" value="InterPro"/>
</dbReference>
<feature type="region of interest" description="Disordered" evidence="1">
    <location>
        <begin position="1114"/>
        <end position="1142"/>
    </location>
</feature>
<keyword evidence="3" id="KW-1185">Reference proteome</keyword>
<feature type="compositionally biased region" description="Basic and acidic residues" evidence="1">
    <location>
        <begin position="493"/>
        <end position="515"/>
    </location>
</feature>
<feature type="compositionally biased region" description="Polar residues" evidence="1">
    <location>
        <begin position="440"/>
        <end position="464"/>
    </location>
</feature>
<feature type="region of interest" description="Disordered" evidence="1">
    <location>
        <begin position="1240"/>
        <end position="1263"/>
    </location>
</feature>
<feature type="compositionally biased region" description="Basic and acidic residues" evidence="1">
    <location>
        <begin position="1114"/>
        <end position="1124"/>
    </location>
</feature>
<dbReference type="PANTHER" id="PTHR35504">
    <property type="entry name" value="PROTEIN EMBRYONIC FLOWER 1"/>
    <property type="match status" value="1"/>
</dbReference>
<dbReference type="Proteomes" id="UP000436088">
    <property type="component" value="Unassembled WGS sequence"/>
</dbReference>
<accession>A0A6A2W9X2</accession>
<dbReference type="InterPro" id="IPR034583">
    <property type="entry name" value="EMF1"/>
</dbReference>
<feature type="region of interest" description="Disordered" evidence="1">
    <location>
        <begin position="1177"/>
        <end position="1202"/>
    </location>
</feature>
<feature type="region of interest" description="Disordered" evidence="1">
    <location>
        <begin position="350"/>
        <end position="517"/>
    </location>
</feature>
<dbReference type="EMBL" id="VEPZ02001787">
    <property type="protein sequence ID" value="KAE8654592.1"/>
    <property type="molecule type" value="Genomic_DNA"/>
</dbReference>
<feature type="compositionally biased region" description="Polar residues" evidence="1">
    <location>
        <begin position="380"/>
        <end position="398"/>
    </location>
</feature>
<dbReference type="GO" id="GO:0009910">
    <property type="term" value="P:negative regulation of flower development"/>
    <property type="evidence" value="ECO:0007669"/>
    <property type="project" value="InterPro"/>
</dbReference>
<comment type="caution">
    <text evidence="2">The sequence shown here is derived from an EMBL/GenBank/DDBJ whole genome shotgun (WGS) entry which is preliminary data.</text>
</comment>
<evidence type="ECO:0000256" key="1">
    <source>
        <dbReference type="SAM" id="MobiDB-lite"/>
    </source>
</evidence>
<dbReference type="PANTHER" id="PTHR35504:SF1">
    <property type="entry name" value="PROTEIN EMBRYONIC FLOWER 1"/>
    <property type="match status" value="1"/>
</dbReference>
<evidence type="ECO:0000313" key="3">
    <source>
        <dbReference type="Proteomes" id="UP000436088"/>
    </source>
</evidence>
<gene>
    <name evidence="2" type="ORF">F3Y22_tig00117048pilonHSYRG00934</name>
</gene>
<protein>
    <submittedName>
        <fullName evidence="2">Embryonic flower 1, putative isoform 2</fullName>
    </submittedName>
</protein>
<feature type="compositionally biased region" description="Polar residues" evidence="1">
    <location>
        <begin position="358"/>
        <end position="373"/>
    </location>
</feature>
<feature type="compositionally biased region" description="Basic residues" evidence="1">
    <location>
        <begin position="1243"/>
        <end position="1263"/>
    </location>
</feature>